<sequence>MSMDSSGRQLPTERVGEKILQETHQNNRLPHASSNPKRPSSASGSDGKGTHLPYSHGEQRQPHQSSMSKSSFGACLNSVHDRSARGVQGSPVQGFSLKRAVMKSTTSQACSSSSPVKPSIPRLKGQPLTSPGKHYHSSPAEHETTGRRKIVNTTHTYKRGEMSLKTPPRGQNRESSSTPKSKDRSSSQPILSSERGKSMHLNYRSPASIHAKSVAEQGEHSRSHSQSRHRTEPGSSVDTVRDGFKSRHSSNPKGRHHSESSSIFHKGDTGKDIEQSHVSQERSRHQSECSAKHHHGHPVKDREKSQERSRHRSGTSSKTNEVDTVKGNRKSQSVPQPRSRHQSESNVRHGKVDAVSDRKKTHEAKRQRSHSESSRIMDGVTHEEKILASKKKHTMLWVLNSTPSEEDEQLTSSKPVKQKTHDQTLSPNTDHARASFIIVQDKAGWAKRIYSDGSSGVTSGMEPVGRSSYSSVDSSGCQKRHGGGSRDLHLKKRKKLQRKNSSPSSSHQGVPSYGALLNMAQRNLSNGQHTPDGKITDRVPERIRRNSHQSGSDSEQHLSRRNLQQGSFECDYDEEKVKRLFKASLSATPKKQKQKLSKQSSVDSHASLESCGNPSSSNSMDEISLEKVERLFNASLNTKSKTTESPKVESKAEPKAAKCPLEEAQSPERPQYTCTFKGRESSSEQSDKHITLSFRKVHHLSKKSLGSHHLHKFREKSVKGLRLEASSRAVHIPLKRLKLKSESIFLTEDVLRRLGRSSSFIVNTARKHNFLQGKKQKAHKHKPRRRAFPLCSSSDPETTSVSNSHAAPLQYDIPLRHAMSDSAALSESSVSSGVASGVANLFQELSSDPSRTDQPGDSSSPLGLHGRSKVTASPKFSGSISKLKRRIGKRLQAAVQGDRPGCSNNGNESDSTLFGSSAGEGYPFGDTNYIPGVEDVIFEETVATEEYPQMDTLAECMVSEASEGCPSPANAKHTVLLSQPDPCDLMPGHSENSPAEDGCDGSKATETSGGDGNVASNEEQLLERDLPTISVMGNDQPGRVPLTCLMSNKSENTCPQPKGEAPVLRDSEHPPSSPLHETKAREDQQNGEVLEDTLDPAGEPEEGSSDEDLDDSESLPDACMNAGDFKDTQESSSDSTDGSQPANTPTTLMKEVCRIGNVPVPGTPSKPYPFPLNDSLSPGRLSQEMSTEETTTKKRKLRFSLAKMVDMKKKTEKFEATFKRLKQDVSQGGFARQMEEQQETGDGDHDNGSDEPEENQAILERYGVSEEQKIPKVHPGEDIFDQSKLRQIFNYNDHMASLAGCGFKPDKPSALESLMLKATPDEMVEMLRTFAVEMAYHSKPCPPAFMLWLFRLMSVHTDCNVVNKAYQTMWSILNSWPIQHPTVVPWAPSVAEITQILVNYGASFNDLLPPGLVNPEFDETSIRPPMGEDKSGQQKERVQPSAADLTDPVKARYHGNNLMKVIKILTLALITRKTVDRFPYTEEEVCCLAVLVCKASLEKYFIMKAVENDFTLCLLALFECVPEPAWEAQAERLCHVLPHVAAHHHNLVYITHLIPGCTERGRYMSRQLAYMCLKKLSPTGNNEPEQNNNGFHPELKVQYILDVVPATRPSKDTDYYKLHSRIQILDLAIGNERLDKSEKESLQSLNNKLNVFVKNIREKVSNISRSQVKDLIGRMTLRLTLMDQSIVSDQVNIFNRMLPLTGIKEENIEEHFPQSQEDAVSTSSEEEGEDKSDDMDEDDEEEGEDHTPADVGHSPEKT</sequence>
<dbReference type="GeneID" id="100887999"/>
<feature type="compositionally biased region" description="Basic and acidic residues" evidence="2">
    <location>
        <begin position="1745"/>
        <end position="1758"/>
    </location>
</feature>
<dbReference type="EnsemblMetazoa" id="XM_030985937">
    <property type="protein sequence ID" value="XP_030841797"/>
    <property type="gene ID" value="LOC100887999"/>
</dbReference>
<dbReference type="KEGG" id="spu:100887999"/>
<feature type="region of interest" description="Disordered" evidence="2">
    <location>
        <begin position="846"/>
        <end position="879"/>
    </location>
</feature>
<feature type="compositionally biased region" description="Polar residues" evidence="2">
    <location>
        <begin position="1004"/>
        <end position="1018"/>
    </location>
</feature>
<evidence type="ECO:0000256" key="2">
    <source>
        <dbReference type="SAM" id="MobiDB-lite"/>
    </source>
</evidence>
<feature type="compositionally biased region" description="Polar residues" evidence="2">
    <location>
        <begin position="902"/>
        <end position="915"/>
    </location>
</feature>
<feature type="region of interest" description="Disordered" evidence="2">
    <location>
        <begin position="1"/>
        <end position="77"/>
    </location>
</feature>
<evidence type="ECO:0000313" key="5">
    <source>
        <dbReference type="Proteomes" id="UP000007110"/>
    </source>
</evidence>
<reference evidence="4" key="2">
    <citation type="submission" date="2021-01" db="UniProtKB">
        <authorList>
            <consortium name="EnsemblMetazoa"/>
        </authorList>
    </citation>
    <scope>IDENTIFICATION</scope>
</reference>
<feature type="region of interest" description="Disordered" evidence="2">
    <location>
        <begin position="893"/>
        <end position="918"/>
    </location>
</feature>
<dbReference type="OrthoDB" id="6158547at2759"/>
<dbReference type="PANTHER" id="PTHR16046">
    <property type="entry name" value="SMC5-SMC6 COMPLEX LOCALIZATION FACTOR 2"/>
    <property type="match status" value="1"/>
</dbReference>
<feature type="domain" description="Coiled-coil SMC6 And NSE5 INteracting (CANIN)" evidence="3">
    <location>
        <begin position="1191"/>
        <end position="1576"/>
    </location>
</feature>
<feature type="region of interest" description="Disordered" evidence="2">
    <location>
        <begin position="771"/>
        <end position="805"/>
    </location>
</feature>
<feature type="compositionally biased region" description="Acidic residues" evidence="2">
    <location>
        <begin position="1724"/>
        <end position="1744"/>
    </location>
</feature>
<dbReference type="InParanoid" id="A0A7M7NUD4"/>
<feature type="compositionally biased region" description="Basic residues" evidence="2">
    <location>
        <begin position="771"/>
        <end position="787"/>
    </location>
</feature>
<feature type="region of interest" description="Disordered" evidence="2">
    <location>
        <begin position="524"/>
        <end position="561"/>
    </location>
</feature>
<reference evidence="5" key="1">
    <citation type="submission" date="2015-02" db="EMBL/GenBank/DDBJ databases">
        <title>Genome sequencing for Strongylocentrotus purpuratus.</title>
        <authorList>
            <person name="Murali S."/>
            <person name="Liu Y."/>
            <person name="Vee V."/>
            <person name="English A."/>
            <person name="Wang M."/>
            <person name="Skinner E."/>
            <person name="Han Y."/>
            <person name="Muzny D.M."/>
            <person name="Worley K.C."/>
            <person name="Gibbs R.A."/>
        </authorList>
    </citation>
    <scope>NUCLEOTIDE SEQUENCE</scope>
</reference>
<proteinExistence type="inferred from homology"/>
<organism evidence="4 5">
    <name type="scientific">Strongylocentrotus purpuratus</name>
    <name type="common">Purple sea urchin</name>
    <dbReference type="NCBI Taxonomy" id="7668"/>
    <lineage>
        <taxon>Eukaryota</taxon>
        <taxon>Metazoa</taxon>
        <taxon>Echinodermata</taxon>
        <taxon>Eleutherozoa</taxon>
        <taxon>Echinozoa</taxon>
        <taxon>Echinoidea</taxon>
        <taxon>Euechinoidea</taxon>
        <taxon>Echinacea</taxon>
        <taxon>Camarodonta</taxon>
        <taxon>Echinidea</taxon>
        <taxon>Strongylocentrotidae</taxon>
        <taxon>Strongylocentrotus</taxon>
    </lineage>
</organism>
<dbReference type="RefSeq" id="XP_030841797.1">
    <property type="nucleotide sequence ID" value="XM_030985937.1"/>
</dbReference>
<feature type="compositionally biased region" description="Basic and acidic residues" evidence="2">
    <location>
        <begin position="298"/>
        <end position="308"/>
    </location>
</feature>
<feature type="region of interest" description="Disordered" evidence="2">
    <location>
        <begin position="586"/>
        <end position="621"/>
    </location>
</feature>
<feature type="compositionally biased region" description="Basic and acidic residues" evidence="2">
    <location>
        <begin position="641"/>
        <end position="656"/>
    </location>
</feature>
<feature type="compositionally biased region" description="Polar residues" evidence="2">
    <location>
        <begin position="791"/>
        <end position="805"/>
    </location>
</feature>
<feature type="compositionally biased region" description="Polar residues" evidence="2">
    <location>
        <begin position="1130"/>
        <end position="1147"/>
    </location>
</feature>
<feature type="compositionally biased region" description="Polar residues" evidence="2">
    <location>
        <begin position="846"/>
        <end position="861"/>
    </location>
</feature>
<feature type="compositionally biased region" description="Basic and acidic residues" evidence="2">
    <location>
        <begin position="341"/>
        <end position="381"/>
    </location>
</feature>
<feature type="region of interest" description="Disordered" evidence="2">
    <location>
        <begin position="1040"/>
        <end position="1194"/>
    </location>
</feature>
<protein>
    <recommendedName>
        <fullName evidence="3">Coiled-coil SMC6 And NSE5 INteracting (CANIN) domain-containing protein</fullName>
    </recommendedName>
</protein>
<feature type="region of interest" description="Disordered" evidence="2">
    <location>
        <begin position="636"/>
        <end position="664"/>
    </location>
</feature>
<dbReference type="InterPro" id="IPR044276">
    <property type="entry name" value="CANIN_dom"/>
</dbReference>
<accession>A0A7M7NUD4</accession>
<feature type="compositionally biased region" description="Basic and acidic residues" evidence="2">
    <location>
        <begin position="1426"/>
        <end position="1438"/>
    </location>
</feature>
<feature type="compositionally biased region" description="Pro residues" evidence="2">
    <location>
        <begin position="1161"/>
        <end position="1170"/>
    </location>
</feature>
<keyword evidence="5" id="KW-1185">Reference proteome</keyword>
<dbReference type="PANTHER" id="PTHR16046:SF9">
    <property type="entry name" value="SMC5-SMC6 COMPLEX LOCALIZATION FACTOR PROTEIN 2"/>
    <property type="match status" value="1"/>
</dbReference>
<feature type="compositionally biased region" description="Polar residues" evidence="2">
    <location>
        <begin position="22"/>
        <end position="44"/>
    </location>
</feature>
<feature type="compositionally biased region" description="Basic and acidic residues" evidence="2">
    <location>
        <begin position="265"/>
        <end position="291"/>
    </location>
</feature>
<feature type="region of interest" description="Disordered" evidence="2">
    <location>
        <begin position="98"/>
        <end position="381"/>
    </location>
</feature>
<evidence type="ECO:0000259" key="3">
    <source>
        <dbReference type="Pfam" id="PF14816"/>
    </source>
</evidence>
<evidence type="ECO:0000313" key="4">
    <source>
        <dbReference type="EnsemblMetazoa" id="XP_030841797"/>
    </source>
</evidence>
<feature type="region of interest" description="Disordered" evidence="2">
    <location>
        <begin position="1707"/>
        <end position="1758"/>
    </location>
</feature>
<feature type="compositionally biased region" description="Polar residues" evidence="2">
    <location>
        <begin position="62"/>
        <end position="71"/>
    </location>
</feature>
<feature type="compositionally biased region" description="Polar residues" evidence="2">
    <location>
        <begin position="1045"/>
        <end position="1055"/>
    </location>
</feature>
<feature type="region of interest" description="Disordered" evidence="2">
    <location>
        <begin position="453"/>
        <end position="512"/>
    </location>
</feature>
<feature type="region of interest" description="Disordered" evidence="2">
    <location>
        <begin position="400"/>
        <end position="432"/>
    </location>
</feature>
<feature type="compositionally biased region" description="Polar residues" evidence="2">
    <location>
        <begin position="870"/>
        <end position="879"/>
    </location>
</feature>
<dbReference type="InterPro" id="IPR026161">
    <property type="entry name" value="FAM178"/>
</dbReference>
<evidence type="ECO:0000256" key="1">
    <source>
        <dbReference type="ARBA" id="ARBA00010311"/>
    </source>
</evidence>
<name>A0A7M7NUD4_STRPU</name>
<feature type="region of interest" description="Disordered" evidence="2">
    <location>
        <begin position="1419"/>
        <end position="1442"/>
    </location>
</feature>
<feature type="region of interest" description="Disordered" evidence="2">
    <location>
        <begin position="978"/>
        <end position="1018"/>
    </location>
</feature>
<feature type="compositionally biased region" description="Basic residues" evidence="2">
    <location>
        <begin position="478"/>
        <end position="498"/>
    </location>
</feature>
<feature type="compositionally biased region" description="Basic and acidic residues" evidence="2">
    <location>
        <begin position="531"/>
        <end position="544"/>
    </location>
</feature>
<feature type="compositionally biased region" description="Acidic residues" evidence="2">
    <location>
        <begin position="1089"/>
        <end position="1114"/>
    </location>
</feature>
<feature type="compositionally biased region" description="Basic residues" evidence="2">
    <location>
        <begin position="246"/>
        <end position="256"/>
    </location>
</feature>
<feature type="compositionally biased region" description="Polar residues" evidence="2">
    <location>
        <begin position="610"/>
        <end position="621"/>
    </location>
</feature>
<dbReference type="Proteomes" id="UP000007110">
    <property type="component" value="Unassembled WGS sequence"/>
</dbReference>
<feature type="compositionally biased region" description="Low complexity" evidence="2">
    <location>
        <begin position="104"/>
        <end position="114"/>
    </location>
</feature>
<feature type="compositionally biased region" description="Polar residues" evidence="2">
    <location>
        <begin position="1713"/>
        <end position="1722"/>
    </location>
</feature>
<dbReference type="Pfam" id="PF14816">
    <property type="entry name" value="CANIN"/>
    <property type="match status" value="1"/>
</dbReference>
<feature type="region of interest" description="Disordered" evidence="2">
    <location>
        <begin position="1225"/>
        <end position="1254"/>
    </location>
</feature>
<comment type="similarity">
    <text evidence="1">Belongs to the FAM178 family.</text>
</comment>